<name>A0A7S3XQV5_HETAK</name>
<proteinExistence type="predicted"/>
<feature type="chain" id="PRO_5031505011" evidence="1">
    <location>
        <begin position="25"/>
        <end position="315"/>
    </location>
</feature>
<protein>
    <submittedName>
        <fullName evidence="2">Uncharacterized protein</fullName>
    </submittedName>
</protein>
<evidence type="ECO:0000313" key="2">
    <source>
        <dbReference type="EMBL" id="CAE0629530.1"/>
    </source>
</evidence>
<reference evidence="2" key="1">
    <citation type="submission" date="2021-01" db="EMBL/GenBank/DDBJ databases">
        <authorList>
            <person name="Corre E."/>
            <person name="Pelletier E."/>
            <person name="Niang G."/>
            <person name="Scheremetjew M."/>
            <person name="Finn R."/>
            <person name="Kale V."/>
            <person name="Holt S."/>
            <person name="Cochrane G."/>
            <person name="Meng A."/>
            <person name="Brown T."/>
            <person name="Cohen L."/>
        </authorList>
    </citation>
    <scope>NUCLEOTIDE SEQUENCE</scope>
    <source>
        <strain evidence="2">CCMP3107</strain>
    </source>
</reference>
<dbReference type="InterPro" id="IPR011990">
    <property type="entry name" value="TPR-like_helical_dom_sf"/>
</dbReference>
<sequence length="315" mass="35013">MHARHGLVLLAALVFAHQFALTLGFQGFQSHYLNTLCKTKQIHYWPPRSSAPSSSKQRACFERQEDADDLFDNGLDAQQRGELDIAENLFRASLEGSPANPKAYYQLGWINYLQRHQSFQRRLDATQNFYDSICLRPNYVYSDTKLILSDPINDLFGGRGCETCGDENQLQDLLDQFSAILTLEHDYTAEGVQARFQVHEGKRTAGPFYTTTNLIGSGAQPSHSCGLDVLINLFLLGFAVEEVVVKELLGSAFINVCDSLGLFQRSPGPDGGILLNSFVQVFPLDADVSQSDQPRNMLFFTLSDCTAPRTRAGAS</sequence>
<keyword evidence="1" id="KW-0732">Signal</keyword>
<organism evidence="2">
    <name type="scientific">Heterosigma akashiwo</name>
    <name type="common">Chromophytic alga</name>
    <name type="synonym">Heterosigma carterae</name>
    <dbReference type="NCBI Taxonomy" id="2829"/>
    <lineage>
        <taxon>Eukaryota</taxon>
        <taxon>Sar</taxon>
        <taxon>Stramenopiles</taxon>
        <taxon>Ochrophyta</taxon>
        <taxon>Raphidophyceae</taxon>
        <taxon>Chattonellales</taxon>
        <taxon>Chattonellaceae</taxon>
        <taxon>Heterosigma</taxon>
    </lineage>
</organism>
<dbReference type="Gene3D" id="1.25.40.10">
    <property type="entry name" value="Tetratricopeptide repeat domain"/>
    <property type="match status" value="1"/>
</dbReference>
<feature type="signal peptide" evidence="1">
    <location>
        <begin position="1"/>
        <end position="24"/>
    </location>
</feature>
<evidence type="ECO:0000256" key="1">
    <source>
        <dbReference type="SAM" id="SignalP"/>
    </source>
</evidence>
<dbReference type="EMBL" id="HBIU01017642">
    <property type="protein sequence ID" value="CAE0629530.1"/>
    <property type="molecule type" value="Transcribed_RNA"/>
</dbReference>
<dbReference type="AlphaFoldDB" id="A0A7S3XQV5"/>
<dbReference type="SUPFAM" id="SSF48452">
    <property type="entry name" value="TPR-like"/>
    <property type="match status" value="1"/>
</dbReference>
<accession>A0A7S3XQV5</accession>
<gene>
    <name evidence="2" type="ORF">HAKA00212_LOCUS8213</name>
</gene>